<name>A0A0D2UFV4_CAPO3</name>
<evidence type="ECO:0000256" key="1">
    <source>
        <dbReference type="SAM" id="MobiDB-lite"/>
    </source>
</evidence>
<protein>
    <submittedName>
        <fullName evidence="2">Uncharacterized protein</fullName>
    </submittedName>
</protein>
<sequence>MQSQYDAGQLPAVSSIDANQPKSSLRTSCASRRWCPRRVYSIFVGRNACPADDRRPADPAHTIDPSDSP</sequence>
<feature type="region of interest" description="Disordered" evidence="1">
    <location>
        <begin position="48"/>
        <end position="69"/>
    </location>
</feature>
<evidence type="ECO:0000313" key="3">
    <source>
        <dbReference type="Proteomes" id="UP000008743"/>
    </source>
</evidence>
<evidence type="ECO:0000313" key="2">
    <source>
        <dbReference type="EMBL" id="KJE94006.1"/>
    </source>
</evidence>
<dbReference type="InParanoid" id="A0A0D2UFV4"/>
<accession>A0A0D2UFV4</accession>
<reference evidence="3" key="1">
    <citation type="submission" date="2011-02" db="EMBL/GenBank/DDBJ databases">
        <title>The Genome Sequence of Capsaspora owczarzaki ATCC 30864.</title>
        <authorList>
            <person name="Russ C."/>
            <person name="Cuomo C."/>
            <person name="Burger G."/>
            <person name="Gray M.W."/>
            <person name="Holland P.W.H."/>
            <person name="King N."/>
            <person name="Lang F.B.F."/>
            <person name="Roger A.J."/>
            <person name="Ruiz-Trillo I."/>
            <person name="Young S.K."/>
            <person name="Zeng Q."/>
            <person name="Gargeya S."/>
            <person name="Alvarado L."/>
            <person name="Berlin A."/>
            <person name="Chapman S.B."/>
            <person name="Chen Z."/>
            <person name="Freedman E."/>
            <person name="Gellesch M."/>
            <person name="Goldberg J."/>
            <person name="Griggs A."/>
            <person name="Gujja S."/>
            <person name="Heilman E."/>
            <person name="Heiman D."/>
            <person name="Howarth C."/>
            <person name="Mehta T."/>
            <person name="Neiman D."/>
            <person name="Pearson M."/>
            <person name="Roberts A."/>
            <person name="Saif S."/>
            <person name="Shea T."/>
            <person name="Shenoy N."/>
            <person name="Sisk P."/>
            <person name="Stolte C."/>
            <person name="Sykes S."/>
            <person name="White J."/>
            <person name="Yandava C."/>
            <person name="Haas B."/>
            <person name="Nusbaum C."/>
            <person name="Birren B."/>
        </authorList>
    </citation>
    <scope>NUCLEOTIDE SEQUENCE</scope>
    <source>
        <strain evidence="3">ATCC 30864</strain>
    </source>
</reference>
<proteinExistence type="predicted"/>
<organism evidence="2 3">
    <name type="scientific">Capsaspora owczarzaki (strain ATCC 30864)</name>
    <dbReference type="NCBI Taxonomy" id="595528"/>
    <lineage>
        <taxon>Eukaryota</taxon>
        <taxon>Filasterea</taxon>
        <taxon>Capsaspora</taxon>
    </lineage>
</organism>
<dbReference type="AlphaFoldDB" id="A0A0D2UFV4"/>
<dbReference type="EMBL" id="KE346366">
    <property type="protein sequence ID" value="KJE94006.1"/>
    <property type="molecule type" value="Genomic_DNA"/>
</dbReference>
<keyword evidence="3" id="KW-1185">Reference proteome</keyword>
<dbReference type="Proteomes" id="UP000008743">
    <property type="component" value="Unassembled WGS sequence"/>
</dbReference>
<feature type="region of interest" description="Disordered" evidence="1">
    <location>
        <begin position="1"/>
        <end position="22"/>
    </location>
</feature>
<gene>
    <name evidence="2" type="ORF">CAOG_009784</name>
</gene>